<evidence type="ECO:0000256" key="2">
    <source>
        <dbReference type="SAM" id="MobiDB-lite"/>
    </source>
</evidence>
<keyword evidence="5" id="KW-1185">Reference proteome</keyword>
<gene>
    <name evidence="4" type="ORF">D5H75_23395</name>
</gene>
<dbReference type="Gene3D" id="3.40.50.2000">
    <property type="entry name" value="Glycogen Phosphorylase B"/>
    <property type="match status" value="2"/>
</dbReference>
<evidence type="ECO:0000259" key="3">
    <source>
        <dbReference type="Pfam" id="PF00534"/>
    </source>
</evidence>
<proteinExistence type="predicted"/>
<evidence type="ECO:0000313" key="5">
    <source>
        <dbReference type="Proteomes" id="UP000265768"/>
    </source>
</evidence>
<dbReference type="SUPFAM" id="SSF53756">
    <property type="entry name" value="UDP-Glycosyltransferase/glycogen phosphorylase"/>
    <property type="match status" value="1"/>
</dbReference>
<keyword evidence="1 4" id="KW-0808">Transferase</keyword>
<dbReference type="InterPro" id="IPR001296">
    <property type="entry name" value="Glyco_trans_1"/>
</dbReference>
<dbReference type="RefSeq" id="WP_119928652.1">
    <property type="nucleotide sequence ID" value="NZ_QZEY01000009.1"/>
</dbReference>
<dbReference type="AlphaFoldDB" id="A0A3A4AT78"/>
<protein>
    <submittedName>
        <fullName evidence="4">Glycosyltransferase</fullName>
    </submittedName>
</protein>
<feature type="domain" description="Glycosyl transferase family 1" evidence="3">
    <location>
        <begin position="176"/>
        <end position="333"/>
    </location>
</feature>
<comment type="caution">
    <text evidence="4">The sequence shown here is derived from an EMBL/GenBank/DDBJ whole genome shotgun (WGS) entry which is preliminary data.</text>
</comment>
<dbReference type="OrthoDB" id="9815351at2"/>
<sequence length="381" mass="42273">MRVCVCTVVHHPEDARIMRRQISALLEAGHEVVYIAPFSHCNVTPRRQVTAVDVPRAVGWRRLHALRAARKALRKAARDADLLVVHDPELLFALPRRRPPTVWDVHEDTAGALATKEWVPDRLRRPLAGLVRRLERRAEERVHLLLAEDAYAERFTREHPVVLNTAYVPDRPSAATGRDRVVYVGQLSLARGAADLVEVARLLAPRGVRLELIGAADAEVREMLRQAQREGLLDWYGYVPNERALRMAEGAIAGLSLLHDVPNHRHSLPTKVIEYMARGLPVVTTPLPLPAGIVRDAGCGVVVGYGDAQAVARAVLDLRDDPGLRAAMGGRGHERARARYHWPDHAPEFVKRLESWARAPEPAAVAGTAPVRRTGDTARAR</sequence>
<accession>A0A3A4AT78</accession>
<dbReference type="PANTHER" id="PTHR12526:SF600">
    <property type="entry name" value="GLYCOSYL TRANSFERASE GROUP 1"/>
    <property type="match status" value="1"/>
</dbReference>
<feature type="region of interest" description="Disordered" evidence="2">
    <location>
        <begin position="361"/>
        <end position="381"/>
    </location>
</feature>
<reference evidence="4 5" key="1">
    <citation type="submission" date="2018-09" db="EMBL/GenBank/DDBJ databases">
        <title>YIM 75507 draft genome.</title>
        <authorList>
            <person name="Tang S."/>
            <person name="Feng Y."/>
        </authorList>
    </citation>
    <scope>NUCLEOTIDE SEQUENCE [LARGE SCALE GENOMIC DNA]</scope>
    <source>
        <strain evidence="4 5">YIM 75507</strain>
    </source>
</reference>
<dbReference type="EMBL" id="QZEY01000009">
    <property type="protein sequence ID" value="RJL30504.1"/>
    <property type="molecule type" value="Genomic_DNA"/>
</dbReference>
<organism evidence="4 5">
    <name type="scientific">Bailinhaonella thermotolerans</name>
    <dbReference type="NCBI Taxonomy" id="1070861"/>
    <lineage>
        <taxon>Bacteria</taxon>
        <taxon>Bacillati</taxon>
        <taxon>Actinomycetota</taxon>
        <taxon>Actinomycetes</taxon>
        <taxon>Streptosporangiales</taxon>
        <taxon>Streptosporangiaceae</taxon>
        <taxon>Bailinhaonella</taxon>
    </lineage>
</organism>
<evidence type="ECO:0000313" key="4">
    <source>
        <dbReference type="EMBL" id="RJL30504.1"/>
    </source>
</evidence>
<dbReference type="Proteomes" id="UP000265768">
    <property type="component" value="Unassembled WGS sequence"/>
</dbReference>
<name>A0A3A4AT78_9ACTN</name>
<dbReference type="PANTHER" id="PTHR12526">
    <property type="entry name" value="GLYCOSYLTRANSFERASE"/>
    <property type="match status" value="1"/>
</dbReference>
<dbReference type="Pfam" id="PF00534">
    <property type="entry name" value="Glycos_transf_1"/>
    <property type="match status" value="1"/>
</dbReference>
<dbReference type="GO" id="GO:0016757">
    <property type="term" value="F:glycosyltransferase activity"/>
    <property type="evidence" value="ECO:0007669"/>
    <property type="project" value="TreeGrafter"/>
</dbReference>
<evidence type="ECO:0000256" key="1">
    <source>
        <dbReference type="ARBA" id="ARBA00022679"/>
    </source>
</evidence>